<dbReference type="InterPro" id="IPR001919">
    <property type="entry name" value="CBD2"/>
</dbReference>
<dbReference type="OrthoDB" id="9801198at2"/>
<dbReference type="InterPro" id="IPR008965">
    <property type="entry name" value="CBM2/CBM3_carb-bd_dom_sf"/>
</dbReference>
<dbReference type="InterPro" id="IPR012291">
    <property type="entry name" value="CBM2_carb-bd_dom_sf"/>
</dbReference>
<dbReference type="Pfam" id="PF00553">
    <property type="entry name" value="CBM_2"/>
    <property type="match status" value="1"/>
</dbReference>
<dbReference type="Pfam" id="PF00150">
    <property type="entry name" value="Cellulase"/>
    <property type="match status" value="1"/>
</dbReference>
<dbReference type="AlphaFoldDB" id="A0A0C2JIK0"/>
<comment type="caution">
    <text evidence="8">The sequence shown here is derived from an EMBL/GenBank/DDBJ whole genome shotgun (WGS) entry which is preliminary data.</text>
</comment>
<protein>
    <recommendedName>
        <fullName evidence="4">Endoglucanase</fullName>
        <ecNumber evidence="4">3.2.1.4</ecNumber>
    </recommendedName>
</protein>
<dbReference type="SUPFAM" id="SSF49384">
    <property type="entry name" value="Carbohydrate-binding domain"/>
    <property type="match status" value="1"/>
</dbReference>
<reference evidence="9" key="1">
    <citation type="journal article" date="2015" name="Chem. Biol.">
        <title>Structure, bioactivity, and resistance mechanism of streptomonomicin, an unusual lasso Peptide from an understudied halophilic actinomycete.</title>
        <authorList>
            <person name="Metelev M."/>
            <person name="Tietz J.I."/>
            <person name="Melby J.O."/>
            <person name="Blair P.M."/>
            <person name="Zhu L."/>
            <person name="Livnat I."/>
            <person name="Severinov K."/>
            <person name="Mitchell D.A."/>
        </authorList>
    </citation>
    <scope>NUCLEOTIDE SEQUENCE [LARGE SCALE GENOMIC DNA]</scope>
    <source>
        <strain evidence="9">YIM 90003</strain>
    </source>
</reference>
<feature type="signal peptide" evidence="6">
    <location>
        <begin position="1"/>
        <end position="28"/>
    </location>
</feature>
<keyword evidence="3 4" id="KW-0326">Glycosidase</keyword>
<feature type="compositionally biased region" description="Pro residues" evidence="5">
    <location>
        <begin position="334"/>
        <end position="344"/>
    </location>
</feature>
<evidence type="ECO:0000256" key="2">
    <source>
        <dbReference type="ARBA" id="ARBA00022801"/>
    </source>
</evidence>
<dbReference type="InterPro" id="IPR017853">
    <property type="entry name" value="GH"/>
</dbReference>
<evidence type="ECO:0000256" key="1">
    <source>
        <dbReference type="ARBA" id="ARBA00000966"/>
    </source>
</evidence>
<dbReference type="Gene3D" id="2.60.40.290">
    <property type="match status" value="1"/>
</dbReference>
<evidence type="ECO:0000313" key="8">
    <source>
        <dbReference type="EMBL" id="KIH98715.1"/>
    </source>
</evidence>
<feature type="compositionally biased region" description="Low complexity" evidence="5">
    <location>
        <begin position="345"/>
        <end position="354"/>
    </location>
</feature>
<sequence length="450" mass="48340">MRTRLALAASAAFTLLLSLVLVIQPASADTGFQIENGRLVDANGNDFVMRGVNHPHSWFTGETESFAEISSLGANAVRVVLSNGVQYTRNGADDVANVISECKQNQLICVLEVHDTTGYGEESAASSLDQAVDYWIDIQSALEGEEAYTILNIGNEPYGNEGYESWAADTSDAVDRLRDAGYEHTIMVDAPNWGQDWTNTMRDNAAQVFESDPDRNILFDIHMYGVYEEASTIRDYLGHFVDNGLPIAVGEFGHDHSDGDPDEDAILATAEEYGLGYLGWSYSGNSGGVEYLDLTNDFDPNSLTSWGERLFNGENGIAATAETASVYNGSGDPDPTPTPTPTPTDEPTSEPGEGCTADYTVQNEWADGFLAQVSVTAEEDVEGWEVSWTYDDGQSVTNAWNAEVSSSGSQVTASDVSYNGSLAAGQSTEFGFQGTHSGSNSVPDLTCSAR</sequence>
<dbReference type="InterPro" id="IPR001547">
    <property type="entry name" value="Glyco_hydro_5"/>
</dbReference>
<dbReference type="PROSITE" id="PS51173">
    <property type="entry name" value="CBM2"/>
    <property type="match status" value="1"/>
</dbReference>
<keyword evidence="2 4" id="KW-0378">Hydrolase</keyword>
<dbReference type="Proteomes" id="UP000031675">
    <property type="component" value="Unassembled WGS sequence"/>
</dbReference>
<accession>A0A0C2JIK0</accession>
<dbReference type="GO" id="GO:0008810">
    <property type="term" value="F:cellulase activity"/>
    <property type="evidence" value="ECO:0007669"/>
    <property type="project" value="UniProtKB-EC"/>
</dbReference>
<dbReference type="EMBL" id="JROO01000020">
    <property type="protein sequence ID" value="KIH98715.1"/>
    <property type="molecule type" value="Genomic_DNA"/>
</dbReference>
<comment type="similarity">
    <text evidence="4">Belongs to the glycosyl hydrolase 5 (cellulase A) family.</text>
</comment>
<evidence type="ECO:0000259" key="7">
    <source>
        <dbReference type="PROSITE" id="PS51173"/>
    </source>
</evidence>
<evidence type="ECO:0000256" key="5">
    <source>
        <dbReference type="SAM" id="MobiDB-lite"/>
    </source>
</evidence>
<keyword evidence="9" id="KW-1185">Reference proteome</keyword>
<evidence type="ECO:0000256" key="3">
    <source>
        <dbReference type="ARBA" id="ARBA00023295"/>
    </source>
</evidence>
<dbReference type="EC" id="3.2.1.4" evidence="4"/>
<keyword evidence="4" id="KW-0136">Cellulose degradation</keyword>
<keyword evidence="4" id="KW-0119">Carbohydrate metabolism</keyword>
<organism evidence="8 9">
    <name type="scientific">Streptomonospora alba</name>
    <dbReference type="NCBI Taxonomy" id="183763"/>
    <lineage>
        <taxon>Bacteria</taxon>
        <taxon>Bacillati</taxon>
        <taxon>Actinomycetota</taxon>
        <taxon>Actinomycetes</taxon>
        <taxon>Streptosporangiales</taxon>
        <taxon>Nocardiopsidaceae</taxon>
        <taxon>Streptomonospora</taxon>
    </lineage>
</organism>
<dbReference type="SUPFAM" id="SSF51445">
    <property type="entry name" value="(Trans)glycosidases"/>
    <property type="match status" value="1"/>
</dbReference>
<feature type="region of interest" description="Disordered" evidence="5">
    <location>
        <begin position="325"/>
        <end position="356"/>
    </location>
</feature>
<dbReference type="PANTHER" id="PTHR42754:SF1">
    <property type="entry name" value="LIPOPROTEIN"/>
    <property type="match status" value="1"/>
</dbReference>
<dbReference type="Gene3D" id="3.20.20.80">
    <property type="entry name" value="Glycosidases"/>
    <property type="match status" value="1"/>
</dbReference>
<dbReference type="RefSeq" id="WP_040273098.1">
    <property type="nucleotide sequence ID" value="NZ_JROO01000020.1"/>
</dbReference>
<feature type="region of interest" description="Disordered" evidence="5">
    <location>
        <begin position="428"/>
        <end position="450"/>
    </location>
</feature>
<dbReference type="GO" id="GO:0030247">
    <property type="term" value="F:polysaccharide binding"/>
    <property type="evidence" value="ECO:0007669"/>
    <property type="project" value="UniProtKB-UniRule"/>
</dbReference>
<feature type="domain" description="CBM2" evidence="7">
    <location>
        <begin position="348"/>
        <end position="450"/>
    </location>
</feature>
<keyword evidence="6" id="KW-0732">Signal</keyword>
<feature type="chain" id="PRO_5002151285" description="Endoglucanase" evidence="6">
    <location>
        <begin position="29"/>
        <end position="450"/>
    </location>
</feature>
<dbReference type="SMART" id="SM00637">
    <property type="entry name" value="CBD_II"/>
    <property type="match status" value="1"/>
</dbReference>
<evidence type="ECO:0000313" key="9">
    <source>
        <dbReference type="Proteomes" id="UP000031675"/>
    </source>
</evidence>
<evidence type="ECO:0000256" key="4">
    <source>
        <dbReference type="RuleBase" id="RU361153"/>
    </source>
</evidence>
<gene>
    <name evidence="8" type="ORF">LP52_11250</name>
</gene>
<proteinExistence type="inferred from homology"/>
<evidence type="ECO:0000256" key="6">
    <source>
        <dbReference type="SAM" id="SignalP"/>
    </source>
</evidence>
<dbReference type="PANTHER" id="PTHR42754">
    <property type="entry name" value="ENDOGLUCANASE"/>
    <property type="match status" value="1"/>
</dbReference>
<dbReference type="STRING" id="183763.LP52_11250"/>
<comment type="catalytic activity">
    <reaction evidence="1 4">
        <text>Endohydrolysis of (1-&gt;4)-beta-D-glucosidic linkages in cellulose, lichenin and cereal beta-D-glucans.</text>
        <dbReference type="EC" id="3.2.1.4"/>
    </reaction>
</comment>
<name>A0A0C2JIK0_9ACTN</name>
<keyword evidence="4" id="KW-0624">Polysaccharide degradation</keyword>
<dbReference type="GO" id="GO:0030245">
    <property type="term" value="P:cellulose catabolic process"/>
    <property type="evidence" value="ECO:0007669"/>
    <property type="project" value="UniProtKB-KW"/>
</dbReference>